<protein>
    <submittedName>
        <fullName evidence="2">Uncharacterized protein</fullName>
    </submittedName>
</protein>
<feature type="transmembrane region" description="Helical" evidence="1">
    <location>
        <begin position="84"/>
        <end position="103"/>
    </location>
</feature>
<evidence type="ECO:0000256" key="1">
    <source>
        <dbReference type="SAM" id="Phobius"/>
    </source>
</evidence>
<sequence>MNCSHSDHSASNINSSQLGIQHDPARLQNDVAASPPQYESLDLNDRIGLSGLENTRHGRKGSREPQYTISKEHNWKPWRIRSPALIGFIVFSLGLAITLEILAQKGQRYGALARSSSVDDISDLARLAALYLPTVAAVLYGFFFACVDLDLKRIQPWVELAKSEGTTATNSLLLDYAFDFVAFVPFTAARRRHWPVFYAGTVMMIIFWAITPLQSSIFGPGSTTLTHSATISYPEMLIPIRQQAAVMDVSIFNGAFATTWLSQIYPSSTTADSATLPIHAIQSPDGGTNISATGWTWQLTTELNCWPAIEGNLTWDNGQGCSVSRSFAVSMEGTLNMITNRYIGYYDNALVDFSLGSKTCGSNFKHQFFAVNAFNSTTGGTPKDAKINALFCEPTYYKRNITVSISQETLKPDFSMITSQGPKLVLSDDEFNRTAFEYLIGTGVPSVDLPRDITDSENIEPYYQVKRRDERISWPIQAMSGLVIGSRNYTGEELLDSAALIDACSAAQKAMFSVAVAKLLSNGSGTQPGTITYTVHGILVSRPISAVVEILLVVTATLVGLTWLHCRKMQTKLSEDPSTLAKVMKIAQRNSALTAQFSRMDQMNDEDLIKAFEPMQFKTEYDNTITSLSCISENNQPVTSRGGVIQQQGGITQAVPIQPMILRIRIGVLVISLLFAGTTILAYLKYQEIKLGGLPRPSENFEVLQLLENYIPTVFATFLEPVWVLINRVYCLVQPFRSLQKGNSIAKHSIEAKYTSLMPQLNALRSIKSSHYFLSSVCTVALLANVLAVGLSGVFEETVVEMEYDNRYQLQRSLSTTRKTVVKDRGTSLVGYSDNLQVVLSNLSAHTALPPWTSPEAYFLPFTDTTKTALSSDRLKANTTGITIEPRCSVLSANSTSGTYVHSVFNSTHQQMSVYTINEDNSSIQCGIGVFKYNSTVSDSHDDIIPDVYNGAPIGQSSLEIYMRMSSLDDNPKHVDWCQQRLFAGWLHVNATSNGDIQEQPQSMFLQCVPVVRTGSYEVTVDSKGYVVEQRRVGALNDIFLSGTNTSKIVGTELDPLTGAQRNKWQNTTNAGDWMNSFLKLYLNTTSLIDPELQLPDPNAVLPAFETIMQEIVAVLFGLNPDFFNATNDETFVDGFLVRTETRIFMSDWALSVSLAILGINITMVLVVYTRGLGVILPRLPSTIGSILGYVAASRAVKEYTEPDEMTTEGVNQTQTFTFGKFIGQDGEPHVGIELDPYVLPLDIRNKRSPFRKDGPDLPDWV</sequence>
<dbReference type="AlphaFoldDB" id="A0A9P8UMY6"/>
<feature type="transmembrane region" description="Helical" evidence="1">
    <location>
        <begin position="666"/>
        <end position="684"/>
    </location>
</feature>
<feature type="transmembrane region" description="Helical" evidence="1">
    <location>
        <begin position="544"/>
        <end position="564"/>
    </location>
</feature>
<feature type="transmembrane region" description="Helical" evidence="1">
    <location>
        <begin position="124"/>
        <end position="145"/>
    </location>
</feature>
<feature type="transmembrane region" description="Helical" evidence="1">
    <location>
        <begin position="710"/>
        <end position="731"/>
    </location>
</feature>
<accession>A0A9P8UMY6</accession>
<organism evidence="2 3">
    <name type="scientific">Truncatella angustata</name>
    <dbReference type="NCBI Taxonomy" id="152316"/>
    <lineage>
        <taxon>Eukaryota</taxon>
        <taxon>Fungi</taxon>
        <taxon>Dikarya</taxon>
        <taxon>Ascomycota</taxon>
        <taxon>Pezizomycotina</taxon>
        <taxon>Sordariomycetes</taxon>
        <taxon>Xylariomycetidae</taxon>
        <taxon>Amphisphaeriales</taxon>
        <taxon>Sporocadaceae</taxon>
        <taxon>Truncatella</taxon>
    </lineage>
</organism>
<dbReference type="Proteomes" id="UP000758603">
    <property type="component" value="Unassembled WGS sequence"/>
</dbReference>
<dbReference type="Pfam" id="PF11915">
    <property type="entry name" value="DUF3433"/>
    <property type="match status" value="2"/>
</dbReference>
<dbReference type="EMBL" id="JAGPXC010000003">
    <property type="protein sequence ID" value="KAH6655048.1"/>
    <property type="molecule type" value="Genomic_DNA"/>
</dbReference>
<reference evidence="2" key="1">
    <citation type="journal article" date="2021" name="Nat. Commun.">
        <title>Genetic determinants of endophytism in the Arabidopsis root mycobiome.</title>
        <authorList>
            <person name="Mesny F."/>
            <person name="Miyauchi S."/>
            <person name="Thiergart T."/>
            <person name="Pickel B."/>
            <person name="Atanasova L."/>
            <person name="Karlsson M."/>
            <person name="Huettel B."/>
            <person name="Barry K.W."/>
            <person name="Haridas S."/>
            <person name="Chen C."/>
            <person name="Bauer D."/>
            <person name="Andreopoulos W."/>
            <person name="Pangilinan J."/>
            <person name="LaButti K."/>
            <person name="Riley R."/>
            <person name="Lipzen A."/>
            <person name="Clum A."/>
            <person name="Drula E."/>
            <person name="Henrissat B."/>
            <person name="Kohler A."/>
            <person name="Grigoriev I.V."/>
            <person name="Martin F.M."/>
            <person name="Hacquard S."/>
        </authorList>
    </citation>
    <scope>NUCLEOTIDE SEQUENCE</scope>
    <source>
        <strain evidence="2">MPI-SDFR-AT-0073</strain>
    </source>
</reference>
<gene>
    <name evidence="2" type="ORF">BKA67DRAFT_559350</name>
</gene>
<feature type="transmembrane region" description="Helical" evidence="1">
    <location>
        <begin position="1149"/>
        <end position="1169"/>
    </location>
</feature>
<keyword evidence="1" id="KW-1133">Transmembrane helix</keyword>
<dbReference type="RefSeq" id="XP_045959313.1">
    <property type="nucleotide sequence ID" value="XM_046102387.1"/>
</dbReference>
<dbReference type="PANTHER" id="PTHR37544">
    <property type="entry name" value="SPRAY-RELATED"/>
    <property type="match status" value="1"/>
</dbReference>
<feature type="transmembrane region" description="Helical" evidence="1">
    <location>
        <begin position="772"/>
        <end position="795"/>
    </location>
</feature>
<dbReference type="PANTHER" id="PTHR37544:SF3">
    <property type="entry name" value="SPRAY"/>
    <property type="match status" value="1"/>
</dbReference>
<keyword evidence="1" id="KW-0472">Membrane</keyword>
<dbReference type="InterPro" id="IPR021840">
    <property type="entry name" value="DUF3433"/>
</dbReference>
<feature type="transmembrane region" description="Helical" evidence="1">
    <location>
        <begin position="196"/>
        <end position="213"/>
    </location>
</feature>
<keyword evidence="1" id="KW-0812">Transmembrane</keyword>
<comment type="caution">
    <text evidence="2">The sequence shown here is derived from an EMBL/GenBank/DDBJ whole genome shotgun (WGS) entry which is preliminary data.</text>
</comment>
<proteinExistence type="predicted"/>
<dbReference type="OrthoDB" id="3248909at2759"/>
<dbReference type="GeneID" id="70131279"/>
<evidence type="ECO:0000313" key="2">
    <source>
        <dbReference type="EMBL" id="KAH6655048.1"/>
    </source>
</evidence>
<name>A0A9P8UMY6_9PEZI</name>
<keyword evidence="3" id="KW-1185">Reference proteome</keyword>
<evidence type="ECO:0000313" key="3">
    <source>
        <dbReference type="Proteomes" id="UP000758603"/>
    </source>
</evidence>